<dbReference type="InterPro" id="IPR024705">
    <property type="entry name" value="Ssp411"/>
</dbReference>
<evidence type="ECO:0000313" key="2">
    <source>
        <dbReference type="Proteomes" id="UP000603434"/>
    </source>
</evidence>
<protein>
    <submittedName>
        <fullName evidence="1">Uncharacterized protein</fullName>
    </submittedName>
</protein>
<gene>
    <name evidence="1" type="ORF">H8E23_04810</name>
</gene>
<dbReference type="AlphaFoldDB" id="A0A8J6TI72"/>
<reference evidence="1 2" key="1">
    <citation type="submission" date="2020-08" db="EMBL/GenBank/DDBJ databases">
        <title>Bridging the membrane lipid divide: bacteria of the FCB group superphylum have the potential to synthesize archaeal ether lipids.</title>
        <authorList>
            <person name="Villanueva L."/>
            <person name="Von Meijenfeldt F.A.B."/>
            <person name="Westbye A.B."/>
            <person name="Yadav S."/>
            <person name="Hopmans E.C."/>
            <person name="Dutilh B.E."/>
            <person name="Sinninghe Damste J.S."/>
        </authorList>
    </citation>
    <scope>NUCLEOTIDE SEQUENCE [LARGE SCALE GENOMIC DNA]</scope>
    <source>
        <strain evidence="1">NIOZ-UU30</strain>
    </source>
</reference>
<proteinExistence type="predicted"/>
<name>A0A8J6TI72_9BACT</name>
<dbReference type="Proteomes" id="UP000603434">
    <property type="component" value="Unassembled WGS sequence"/>
</dbReference>
<dbReference type="PANTHER" id="PTHR42899">
    <property type="entry name" value="SPERMATOGENESIS-ASSOCIATED PROTEIN 20"/>
    <property type="match status" value="1"/>
</dbReference>
<dbReference type="PANTHER" id="PTHR42899:SF1">
    <property type="entry name" value="SPERMATOGENESIS-ASSOCIATED PROTEIN 20"/>
    <property type="match status" value="1"/>
</dbReference>
<comment type="caution">
    <text evidence="1">The sequence shown here is derived from an EMBL/GenBank/DDBJ whole genome shotgun (WGS) entry which is preliminary data.</text>
</comment>
<accession>A0A8J6TI72</accession>
<evidence type="ECO:0000313" key="1">
    <source>
        <dbReference type="EMBL" id="MBC8360697.1"/>
    </source>
</evidence>
<dbReference type="EMBL" id="JACNJH010000101">
    <property type="protein sequence ID" value="MBC8360697.1"/>
    <property type="molecule type" value="Genomic_DNA"/>
</dbReference>
<organism evidence="1 2">
    <name type="scientific">Candidatus Desulfatibia profunda</name>
    <dbReference type="NCBI Taxonomy" id="2841695"/>
    <lineage>
        <taxon>Bacteria</taxon>
        <taxon>Pseudomonadati</taxon>
        <taxon>Thermodesulfobacteriota</taxon>
        <taxon>Desulfobacteria</taxon>
        <taxon>Desulfobacterales</taxon>
        <taxon>Desulfobacterales incertae sedis</taxon>
        <taxon>Candidatus Desulfatibia</taxon>
    </lineage>
</organism>
<sequence length="102" mass="11533">MTHTKHDRHLILRVKEDSDTPIPSAGSVAALNLLRLSRFTHRPDFSNAAEKTMTAFGSRINNYPQFSPQMLVSMIFAYSNPVQIVGDRTSQQTRSMLKNTKI</sequence>